<name>M7NAL7_9BACT</name>
<sequence length="38" mass="4369">MIVVQLSVTIITGYFFLKVLRAPKRPEPDSFSENDDEI</sequence>
<keyword evidence="2" id="KW-1185">Reference proteome</keyword>
<evidence type="ECO:0000313" key="2">
    <source>
        <dbReference type="Proteomes" id="UP000011910"/>
    </source>
</evidence>
<organism evidence="1 2">
    <name type="scientific">Cesiribacter andamanensis AMV16</name>
    <dbReference type="NCBI Taxonomy" id="1279009"/>
    <lineage>
        <taxon>Bacteria</taxon>
        <taxon>Pseudomonadati</taxon>
        <taxon>Bacteroidota</taxon>
        <taxon>Cytophagia</taxon>
        <taxon>Cytophagales</taxon>
        <taxon>Cesiribacteraceae</taxon>
        <taxon>Cesiribacter</taxon>
    </lineage>
</organism>
<gene>
    <name evidence="1" type="ORF">ADICEAN_00573</name>
</gene>
<comment type="caution">
    <text evidence="1">The sequence shown here is derived from an EMBL/GenBank/DDBJ whole genome shotgun (WGS) entry which is preliminary data.</text>
</comment>
<proteinExistence type="predicted"/>
<dbReference type="EMBL" id="AODQ01000008">
    <property type="protein sequence ID" value="EMR04287.1"/>
    <property type="molecule type" value="Genomic_DNA"/>
</dbReference>
<dbReference type="AlphaFoldDB" id="M7NAL7"/>
<reference evidence="1 2" key="1">
    <citation type="journal article" date="2013" name="Genome Announc.">
        <title>Draft Genome Sequence of Cesiribacter andamanensis Strain AMV16T, Isolated from a Soil Sample from a Mud Volcano in the Andaman Islands, India.</title>
        <authorList>
            <person name="Shivaji S."/>
            <person name="Ara S."/>
            <person name="Begum Z."/>
            <person name="Srinivas T.N."/>
            <person name="Singh A."/>
            <person name="Kumar Pinnaka A."/>
        </authorList>
    </citation>
    <scope>NUCLEOTIDE SEQUENCE [LARGE SCALE GENOMIC DNA]</scope>
    <source>
        <strain evidence="1 2">AMV16</strain>
    </source>
</reference>
<accession>M7NAL7</accession>
<dbReference type="STRING" id="1279009.ADICEAN_00573"/>
<dbReference type="Proteomes" id="UP000011910">
    <property type="component" value="Unassembled WGS sequence"/>
</dbReference>
<protein>
    <submittedName>
        <fullName evidence="1">Uncharacterized protein</fullName>
    </submittedName>
</protein>
<evidence type="ECO:0000313" key="1">
    <source>
        <dbReference type="EMBL" id="EMR04287.1"/>
    </source>
</evidence>